<dbReference type="PROSITE" id="PS50885">
    <property type="entry name" value="HAMP"/>
    <property type="match status" value="1"/>
</dbReference>
<evidence type="ECO:0000256" key="2">
    <source>
        <dbReference type="ARBA" id="ARBA00029447"/>
    </source>
</evidence>
<evidence type="ECO:0000313" key="10">
    <source>
        <dbReference type="EMBL" id="MBC8199647.1"/>
    </source>
</evidence>
<dbReference type="GO" id="GO:0005886">
    <property type="term" value="C:plasma membrane"/>
    <property type="evidence" value="ECO:0007669"/>
    <property type="project" value="TreeGrafter"/>
</dbReference>
<dbReference type="SMART" id="SM00283">
    <property type="entry name" value="MA"/>
    <property type="match status" value="1"/>
</dbReference>
<name>A0A8J6T7K7_9BACT</name>
<evidence type="ECO:0000259" key="7">
    <source>
        <dbReference type="PROSITE" id="PS50112"/>
    </source>
</evidence>
<reference evidence="10 11" key="1">
    <citation type="submission" date="2020-08" db="EMBL/GenBank/DDBJ databases">
        <title>Bridging the membrane lipid divide: bacteria of the FCB group superphylum have the potential to synthesize archaeal ether lipids.</title>
        <authorList>
            <person name="Villanueva L."/>
            <person name="Von Meijenfeldt F.A.B."/>
            <person name="Westbye A.B."/>
            <person name="Yadav S."/>
            <person name="Hopmans E.C."/>
            <person name="Dutilh B.E."/>
            <person name="Sinninghe Damste J.S."/>
        </authorList>
    </citation>
    <scope>NUCLEOTIDE SEQUENCE [LARGE SCALE GENOMIC DNA]</scope>
    <source>
        <strain evidence="10">NIOZ-UU82</strain>
    </source>
</reference>
<dbReference type="PROSITE" id="PS50113">
    <property type="entry name" value="PAC"/>
    <property type="match status" value="1"/>
</dbReference>
<organism evidence="10 11">
    <name type="scientific">Candidatus Desulfaltia bathyphila</name>
    <dbReference type="NCBI Taxonomy" id="2841697"/>
    <lineage>
        <taxon>Bacteria</taxon>
        <taxon>Pseudomonadati</taxon>
        <taxon>Thermodesulfobacteriota</taxon>
        <taxon>Desulfobacteria</taxon>
        <taxon>Desulfobacterales</taxon>
        <taxon>Desulfobacterales incertae sedis</taxon>
        <taxon>Candidatus Desulfaltia</taxon>
    </lineage>
</organism>
<dbReference type="CDD" id="cd06225">
    <property type="entry name" value="HAMP"/>
    <property type="match status" value="1"/>
</dbReference>
<keyword evidence="3" id="KW-0807">Transducer</keyword>
<dbReference type="NCBIfam" id="TIGR00229">
    <property type="entry name" value="sensory_box"/>
    <property type="match status" value="1"/>
</dbReference>
<dbReference type="Gene3D" id="1.10.287.950">
    <property type="entry name" value="Methyl-accepting chemotaxis protein"/>
    <property type="match status" value="1"/>
</dbReference>
<evidence type="ECO:0000259" key="9">
    <source>
        <dbReference type="PROSITE" id="PS50885"/>
    </source>
</evidence>
<dbReference type="PANTHER" id="PTHR43531">
    <property type="entry name" value="PROTEIN ICFG"/>
    <property type="match status" value="1"/>
</dbReference>
<dbReference type="Pfam" id="PF00672">
    <property type="entry name" value="HAMP"/>
    <property type="match status" value="1"/>
</dbReference>
<protein>
    <submittedName>
        <fullName evidence="10">PAS domain-containing protein</fullName>
    </submittedName>
</protein>
<dbReference type="PRINTS" id="PR00260">
    <property type="entry name" value="CHEMTRNSDUCR"/>
</dbReference>
<dbReference type="CDD" id="cd00130">
    <property type="entry name" value="PAS"/>
    <property type="match status" value="1"/>
</dbReference>
<comment type="caution">
    <text evidence="10">The sequence shown here is derived from an EMBL/GenBank/DDBJ whole genome shotgun (WGS) entry which is preliminary data.</text>
</comment>
<dbReference type="SUPFAM" id="SSF158472">
    <property type="entry name" value="HAMP domain-like"/>
    <property type="match status" value="1"/>
</dbReference>
<keyword evidence="5" id="KW-0812">Transmembrane</keyword>
<feature type="domain" description="PAC" evidence="8">
    <location>
        <begin position="341"/>
        <end position="393"/>
    </location>
</feature>
<evidence type="ECO:0000256" key="3">
    <source>
        <dbReference type="PROSITE-ProRule" id="PRU00284"/>
    </source>
</evidence>
<dbReference type="EMBL" id="JACNLL010000058">
    <property type="protein sequence ID" value="MBC8199647.1"/>
    <property type="molecule type" value="Genomic_DNA"/>
</dbReference>
<dbReference type="Pfam" id="PF00015">
    <property type="entry name" value="MCPsignal"/>
    <property type="match status" value="1"/>
</dbReference>
<dbReference type="InterPro" id="IPR003660">
    <property type="entry name" value="HAMP_dom"/>
</dbReference>
<dbReference type="InterPro" id="IPR000700">
    <property type="entry name" value="PAS-assoc_C"/>
</dbReference>
<dbReference type="Gene3D" id="3.30.450.20">
    <property type="entry name" value="PAS domain"/>
    <property type="match status" value="1"/>
</dbReference>
<feature type="domain" description="Methyl-accepting transducer" evidence="6">
    <location>
        <begin position="464"/>
        <end position="686"/>
    </location>
</feature>
<dbReference type="GO" id="GO:0006935">
    <property type="term" value="P:chemotaxis"/>
    <property type="evidence" value="ECO:0007669"/>
    <property type="project" value="UniProtKB-KW"/>
</dbReference>
<sequence length="759" mass="84316">MRNPIHELLKNMKMRTKIFVATILVVSVFMGPSFYQSLVIHKKTAMDQASEFSDHILDNVYSAIRFPMSMGDEKTIKEQMKDVKEHMDGVQVYIADFYQNISYTSEKERIDSNMEKYLQGNESRKALAEALATGKAPGISFPETEGEDPFLVTIKPILNESSCYHCHGSSRKVLGAMIIKQPVKDLFAVISYTKNRLIIYFAAALIGLVVFINLFFSRLVSRRIQLLEEKTSRVAAGDVTVEAVDDSRDSIGSLSRNFNQMVKSIRDRMEYANSLKLGIVDPFFMVDPEMKVTFINENAARMSRLSLDEAIGRPCHEVFYSSACEKDCPVKKALDTGEIAEGKRMTLTDRKGNEITAMYISSILKDSSGKVLGAFEIIRDLTAEVEAEKSLQEAYLREGKAKQELEKKVDDLSKMLSLVAKGDFTMRGTLSGTEDAEDAMDVMTKRINGTLDSVVNLIAQVKDHIVPVIRGVAQISEGNQSLSQRTQQQASAMEEISATLEQLVSNITENLTNTRNADSLSKDAVKVAQEGVEEVEKTSYAMVEMSSASQKIVEMVELINEITFQTNLLSINAAVEAARAGEQGRGFAVVASEIRNLAKGSGAASKDIQTLVKEIISKVTATEQWVNKLKECFTKIVQTSRQVSDALGEVSLGNEESSKGIEQISDGTQEMSNVNEKNAYFVEELSQETHKLTEKAQELHNIVGVFILGDNDPLPVHKNRRKSEALSTPLHEDMAAKPPVDDLNEDLLEKEFEGGFEEF</sequence>
<evidence type="ECO:0000259" key="6">
    <source>
        <dbReference type="PROSITE" id="PS50111"/>
    </source>
</evidence>
<comment type="similarity">
    <text evidence="2">Belongs to the methyl-accepting chemotaxis (MCP) protein family.</text>
</comment>
<dbReference type="SMART" id="SM00304">
    <property type="entry name" value="HAMP"/>
    <property type="match status" value="2"/>
</dbReference>
<evidence type="ECO:0000259" key="8">
    <source>
        <dbReference type="PROSITE" id="PS50113"/>
    </source>
</evidence>
<dbReference type="InterPro" id="IPR000014">
    <property type="entry name" value="PAS"/>
</dbReference>
<dbReference type="Proteomes" id="UP000603545">
    <property type="component" value="Unassembled WGS sequence"/>
</dbReference>
<dbReference type="PANTHER" id="PTHR43531:SF14">
    <property type="entry name" value="METHYL-ACCEPTING CHEMOTAXIS PROTEIN I-RELATED"/>
    <property type="match status" value="1"/>
</dbReference>
<keyword evidence="5" id="KW-1133">Transmembrane helix</keyword>
<dbReference type="PROSITE" id="PS50111">
    <property type="entry name" value="CHEMOTAXIS_TRANSDUC_2"/>
    <property type="match status" value="1"/>
</dbReference>
<feature type="domain" description="PAS" evidence="7">
    <location>
        <begin position="267"/>
        <end position="313"/>
    </location>
</feature>
<evidence type="ECO:0000313" key="11">
    <source>
        <dbReference type="Proteomes" id="UP000603545"/>
    </source>
</evidence>
<dbReference type="Pfam" id="PF08448">
    <property type="entry name" value="PAS_4"/>
    <property type="match status" value="1"/>
</dbReference>
<dbReference type="InterPro" id="IPR035965">
    <property type="entry name" value="PAS-like_dom_sf"/>
</dbReference>
<dbReference type="InterPro" id="IPR004089">
    <property type="entry name" value="MCPsignal_dom"/>
</dbReference>
<gene>
    <name evidence="10" type="ORF">H8E80_06335</name>
</gene>
<feature type="transmembrane region" description="Helical" evidence="5">
    <location>
        <begin position="197"/>
        <end position="216"/>
    </location>
</feature>
<dbReference type="Gene3D" id="3.30.450.290">
    <property type="match status" value="1"/>
</dbReference>
<dbReference type="GO" id="GO:0004888">
    <property type="term" value="F:transmembrane signaling receptor activity"/>
    <property type="evidence" value="ECO:0007669"/>
    <property type="project" value="InterPro"/>
</dbReference>
<evidence type="ECO:0000256" key="1">
    <source>
        <dbReference type="ARBA" id="ARBA00022481"/>
    </source>
</evidence>
<dbReference type="CDD" id="cd11386">
    <property type="entry name" value="MCP_signal"/>
    <property type="match status" value="1"/>
</dbReference>
<keyword evidence="1" id="KW-0488">Methylation</keyword>
<dbReference type="InterPro" id="IPR051310">
    <property type="entry name" value="MCP_chemotaxis"/>
</dbReference>
<dbReference type="SUPFAM" id="SSF58104">
    <property type="entry name" value="Methyl-accepting chemotaxis protein (MCP) signaling domain"/>
    <property type="match status" value="1"/>
</dbReference>
<dbReference type="SMART" id="SM00091">
    <property type="entry name" value="PAS"/>
    <property type="match status" value="1"/>
</dbReference>
<keyword evidence="5" id="KW-0472">Membrane</keyword>
<evidence type="ECO:0000256" key="5">
    <source>
        <dbReference type="SAM" id="Phobius"/>
    </source>
</evidence>
<proteinExistence type="inferred from homology"/>
<dbReference type="Gene3D" id="1.10.8.500">
    <property type="entry name" value="HAMP domain in histidine kinase"/>
    <property type="match status" value="1"/>
</dbReference>
<evidence type="ECO:0000256" key="4">
    <source>
        <dbReference type="SAM" id="MobiDB-lite"/>
    </source>
</evidence>
<dbReference type="AlphaFoldDB" id="A0A8J6T7K7"/>
<accession>A0A8J6T7K7</accession>
<dbReference type="GO" id="GO:0007165">
    <property type="term" value="P:signal transduction"/>
    <property type="evidence" value="ECO:0007669"/>
    <property type="project" value="UniProtKB-KW"/>
</dbReference>
<feature type="region of interest" description="Disordered" evidence="4">
    <location>
        <begin position="722"/>
        <end position="743"/>
    </location>
</feature>
<feature type="domain" description="HAMP" evidence="9">
    <location>
        <begin position="218"/>
        <end position="270"/>
    </location>
</feature>
<dbReference type="PROSITE" id="PS50112">
    <property type="entry name" value="PAS"/>
    <property type="match status" value="1"/>
</dbReference>
<dbReference type="InterPro" id="IPR004090">
    <property type="entry name" value="Chemotax_Me-accpt_rcpt"/>
</dbReference>
<dbReference type="SUPFAM" id="SSF55785">
    <property type="entry name" value="PYP-like sensor domain (PAS domain)"/>
    <property type="match status" value="1"/>
</dbReference>
<dbReference type="InterPro" id="IPR013656">
    <property type="entry name" value="PAS_4"/>
</dbReference>